<sequence length="264" mass="29298">MARLTGPLAFTGKLDGISAFKRKGSNRVILRPRYGPSKKDVDTKPSYDNTRRVNKEFGGRSTAAKWIRDGYHALKLIADSDNLSNLNALLLPIQQLDTETEYGKRSVILSLNRGLLEGFNLNKWHPFESVIQNPVGCTVLREELKALVNVPALIKGVNFIPPTVHPFFRVVAALSIVPDLYYHQVRYRPIGSYEGFRPGVVKTAWMAVHTQTEAINLELTLPAIPPNDHFSLVLTMGIEMGTAKSLSLIEGIKYAGCGKIMAVR</sequence>
<gene>
    <name evidence="1" type="ORF">SAMN02745131_01369</name>
</gene>
<dbReference type="RefSeq" id="WP_072834579.1">
    <property type="nucleotide sequence ID" value="NZ_FQUU01000004.1"/>
</dbReference>
<dbReference type="EMBL" id="FQUU01000004">
    <property type="protein sequence ID" value="SHE89465.1"/>
    <property type="molecule type" value="Genomic_DNA"/>
</dbReference>
<organism evidence="1 2">
    <name type="scientific">Flavisolibacter ginsengisoli DSM 18119</name>
    <dbReference type="NCBI Taxonomy" id="1121884"/>
    <lineage>
        <taxon>Bacteria</taxon>
        <taxon>Pseudomonadati</taxon>
        <taxon>Bacteroidota</taxon>
        <taxon>Chitinophagia</taxon>
        <taxon>Chitinophagales</taxon>
        <taxon>Chitinophagaceae</taxon>
        <taxon>Flavisolibacter</taxon>
    </lineage>
</organism>
<dbReference type="STRING" id="1121884.SAMN02745131_01369"/>
<reference evidence="1 2" key="1">
    <citation type="submission" date="2016-11" db="EMBL/GenBank/DDBJ databases">
        <authorList>
            <person name="Jaros S."/>
            <person name="Januszkiewicz K."/>
            <person name="Wedrychowicz H."/>
        </authorList>
    </citation>
    <scope>NUCLEOTIDE SEQUENCE [LARGE SCALE GENOMIC DNA]</scope>
    <source>
        <strain evidence="1 2">DSM 18119</strain>
    </source>
</reference>
<accession>A0A1M4X7S4</accession>
<dbReference type="OrthoDB" id="668426at2"/>
<keyword evidence="2" id="KW-1185">Reference proteome</keyword>
<dbReference type="Proteomes" id="UP000184048">
    <property type="component" value="Unassembled WGS sequence"/>
</dbReference>
<dbReference type="AlphaFoldDB" id="A0A1M4X7S4"/>
<evidence type="ECO:0000313" key="1">
    <source>
        <dbReference type="EMBL" id="SHE89465.1"/>
    </source>
</evidence>
<evidence type="ECO:0000313" key="2">
    <source>
        <dbReference type="Proteomes" id="UP000184048"/>
    </source>
</evidence>
<proteinExistence type="predicted"/>
<protein>
    <submittedName>
        <fullName evidence="1">Uncharacterized protein</fullName>
    </submittedName>
</protein>
<name>A0A1M4X7S4_9BACT</name>